<comment type="caution">
    <text evidence="7">The sequence shown here is derived from an EMBL/GenBank/DDBJ whole genome shotgun (WGS) entry which is preliminary data.</text>
</comment>
<dbReference type="GO" id="GO:0005886">
    <property type="term" value="C:plasma membrane"/>
    <property type="evidence" value="ECO:0007669"/>
    <property type="project" value="UniProtKB-SubCell"/>
</dbReference>
<protein>
    <submittedName>
        <fullName evidence="7">Membrane protein</fullName>
    </submittedName>
</protein>
<reference evidence="7 8" key="1">
    <citation type="submission" date="2018-10" db="EMBL/GenBank/DDBJ databases">
        <title>Genomic Encyclopedia of Type Strains, Phase IV (KMG-IV): sequencing the most valuable type-strain genomes for metagenomic binning, comparative biology and taxonomic classification.</title>
        <authorList>
            <person name="Goeker M."/>
        </authorList>
    </citation>
    <scope>NUCLEOTIDE SEQUENCE [LARGE SCALE GENOMIC DNA]</scope>
    <source>
        <strain evidence="7 8">DSM 4734</strain>
    </source>
</reference>
<evidence type="ECO:0000256" key="5">
    <source>
        <dbReference type="ARBA" id="ARBA00023136"/>
    </source>
</evidence>
<feature type="transmembrane region" description="Helical" evidence="6">
    <location>
        <begin position="220"/>
        <end position="239"/>
    </location>
</feature>
<comment type="subcellular location">
    <subcellularLocation>
        <location evidence="1">Cell membrane</location>
        <topology evidence="1">Multi-pass membrane protein</topology>
    </subcellularLocation>
</comment>
<dbReference type="Proteomes" id="UP000273675">
    <property type="component" value="Unassembled WGS sequence"/>
</dbReference>
<feature type="transmembrane region" description="Helical" evidence="6">
    <location>
        <begin position="189"/>
        <end position="208"/>
    </location>
</feature>
<dbReference type="RefSeq" id="WP_121210123.1">
    <property type="nucleotide sequence ID" value="NZ_RBIM01000002.1"/>
</dbReference>
<feature type="transmembrane region" description="Helical" evidence="6">
    <location>
        <begin position="98"/>
        <end position="118"/>
    </location>
</feature>
<proteinExistence type="predicted"/>
<dbReference type="PANTHER" id="PTHR30213:SF0">
    <property type="entry name" value="UPF0761 MEMBRANE PROTEIN YIHY"/>
    <property type="match status" value="1"/>
</dbReference>
<dbReference type="OrthoDB" id="9781030at2"/>
<keyword evidence="3 6" id="KW-0812">Transmembrane</keyword>
<evidence type="ECO:0000256" key="1">
    <source>
        <dbReference type="ARBA" id="ARBA00004651"/>
    </source>
</evidence>
<evidence type="ECO:0000256" key="2">
    <source>
        <dbReference type="ARBA" id="ARBA00022475"/>
    </source>
</evidence>
<feature type="transmembrane region" description="Helical" evidence="6">
    <location>
        <begin position="259"/>
        <end position="284"/>
    </location>
</feature>
<organism evidence="7 8">
    <name type="scientific">Maricaulis maris</name>
    <dbReference type="NCBI Taxonomy" id="74318"/>
    <lineage>
        <taxon>Bacteria</taxon>
        <taxon>Pseudomonadati</taxon>
        <taxon>Pseudomonadota</taxon>
        <taxon>Alphaproteobacteria</taxon>
        <taxon>Maricaulales</taxon>
        <taxon>Maricaulaceae</taxon>
        <taxon>Maricaulis</taxon>
    </lineage>
</organism>
<dbReference type="Pfam" id="PF03631">
    <property type="entry name" value="Virul_fac_BrkB"/>
    <property type="match status" value="1"/>
</dbReference>
<evidence type="ECO:0000256" key="6">
    <source>
        <dbReference type="SAM" id="Phobius"/>
    </source>
</evidence>
<keyword evidence="4 6" id="KW-1133">Transmembrane helix</keyword>
<evidence type="ECO:0000313" key="8">
    <source>
        <dbReference type="Proteomes" id="UP000273675"/>
    </source>
</evidence>
<dbReference type="PANTHER" id="PTHR30213">
    <property type="entry name" value="INNER MEMBRANE PROTEIN YHJD"/>
    <property type="match status" value="1"/>
</dbReference>
<keyword evidence="2" id="KW-1003">Cell membrane</keyword>
<dbReference type="PIRSF" id="PIRSF035875">
    <property type="entry name" value="RNase_BN"/>
    <property type="match status" value="1"/>
</dbReference>
<evidence type="ECO:0000313" key="7">
    <source>
        <dbReference type="EMBL" id="RKR02835.1"/>
    </source>
</evidence>
<sequence>MNTPLNPNPPKHHFLIRFAAVIIAAVSRSMARDVMLFAGGASFFGMLALFPAIALAMSVYGLVFSATDAEQQIARFAEVMPPGAQDFVLGQMGRLADAPIAALSLNGFIALLIALFAASRGAKAIIAGLNHLAEDRDIRNILQFNILAMMSVLVGGALLTAANLAVLLIPVLLARLFRMVGLEALDMDSIINEWSAAAAFMFIALELLYRVTMRKRHVAVSWRASTAAAIVATSLWLGLSKGFSTYVGEVIDFSVYGSLGALVVFLLWIYWSAYAVFFGGALAIEIDNRVKAARTGQTGEGGPTSDAG</sequence>
<feature type="transmembrane region" description="Helical" evidence="6">
    <location>
        <begin position="12"/>
        <end position="31"/>
    </location>
</feature>
<evidence type="ECO:0000256" key="3">
    <source>
        <dbReference type="ARBA" id="ARBA00022692"/>
    </source>
</evidence>
<gene>
    <name evidence="7" type="ORF">C7435_0775</name>
</gene>
<evidence type="ECO:0000256" key="4">
    <source>
        <dbReference type="ARBA" id="ARBA00022989"/>
    </source>
</evidence>
<name>A0A495DJQ8_9PROT</name>
<dbReference type="AlphaFoldDB" id="A0A495DJQ8"/>
<keyword evidence="5 6" id="KW-0472">Membrane</keyword>
<feature type="transmembrane region" description="Helical" evidence="6">
    <location>
        <begin position="146"/>
        <end position="169"/>
    </location>
</feature>
<dbReference type="EMBL" id="RBIM01000002">
    <property type="protein sequence ID" value="RKR02835.1"/>
    <property type="molecule type" value="Genomic_DNA"/>
</dbReference>
<dbReference type="InterPro" id="IPR017039">
    <property type="entry name" value="Virul_fac_BrkB"/>
</dbReference>
<feature type="transmembrane region" description="Helical" evidence="6">
    <location>
        <begin position="43"/>
        <end position="63"/>
    </location>
</feature>
<accession>A0A495DJQ8</accession>